<feature type="transmembrane region" description="Helical" evidence="1">
    <location>
        <begin position="55"/>
        <end position="73"/>
    </location>
</feature>
<organism evidence="2 3">
    <name type="scientific">Stenotrophomonas panacihumi</name>
    <dbReference type="NCBI Taxonomy" id="676599"/>
    <lineage>
        <taxon>Bacteria</taxon>
        <taxon>Pseudomonadati</taxon>
        <taxon>Pseudomonadota</taxon>
        <taxon>Gammaproteobacteria</taxon>
        <taxon>Lysobacterales</taxon>
        <taxon>Lysobacteraceae</taxon>
        <taxon>Stenotrophomonas</taxon>
    </lineage>
</organism>
<protein>
    <recommendedName>
        <fullName evidence="4">Methylamine utilization protein MauE</fullName>
    </recommendedName>
</protein>
<keyword evidence="3" id="KW-1185">Reference proteome</keyword>
<gene>
    <name evidence="2" type="ORF">ARC20_05745</name>
</gene>
<accession>A0A0R0B094</accession>
<evidence type="ECO:0000313" key="3">
    <source>
        <dbReference type="Proteomes" id="UP000051802"/>
    </source>
</evidence>
<evidence type="ECO:0000313" key="2">
    <source>
        <dbReference type="EMBL" id="KRG46355.1"/>
    </source>
</evidence>
<keyword evidence="1" id="KW-0812">Transmembrane</keyword>
<proteinExistence type="predicted"/>
<reference evidence="2 3" key="1">
    <citation type="submission" date="2015-10" db="EMBL/GenBank/DDBJ databases">
        <title>Genome sequencing and analysis of members of genus Stenotrophomonas.</title>
        <authorList>
            <person name="Patil P.P."/>
            <person name="Midha S."/>
            <person name="Patil P.B."/>
        </authorList>
    </citation>
    <scope>NUCLEOTIDE SEQUENCE [LARGE SCALE GENOMIC DNA]</scope>
    <source>
        <strain evidence="2 3">JCM 16536</strain>
    </source>
</reference>
<dbReference type="AlphaFoldDB" id="A0A0R0B094"/>
<dbReference type="EMBL" id="LLXU01000056">
    <property type="protein sequence ID" value="KRG46355.1"/>
    <property type="molecule type" value="Genomic_DNA"/>
</dbReference>
<comment type="caution">
    <text evidence="2">The sequence shown here is derived from an EMBL/GenBank/DDBJ whole genome shotgun (WGS) entry which is preliminary data.</text>
</comment>
<sequence>MACALLALLGLSSVMAKRVFPSGSRRWDSHPALQGLLLLSVALLWLPLGAVAKGAGAAFITAVVAGGAVLSLLRGRQAPCDCFGALTPRGPALHLVLLVLALLFDFVIWRQHGLLDTGLARWLTPVAGAVLAAGFYLWLRLRRYQTAFYRPEKLEGQLPERLEGDRVLGHTSQGQARTVAELVGHAPGLVVVALSSSCVSCHTLLARLSEHATTSHDPLPIAVVSDHARMFARDVQGLVTLVDPQVAIARHLLAEKLPMGFAVNDGFELLAPPSSGNASILGLLALLDSIRTPDVATVP</sequence>
<dbReference type="Proteomes" id="UP000051802">
    <property type="component" value="Unassembled WGS sequence"/>
</dbReference>
<feature type="transmembrane region" description="Helical" evidence="1">
    <location>
        <begin position="122"/>
        <end position="139"/>
    </location>
</feature>
<name>A0A0R0B094_9GAMM</name>
<feature type="transmembrane region" description="Helical" evidence="1">
    <location>
        <begin position="93"/>
        <end position="110"/>
    </location>
</feature>
<keyword evidence="1" id="KW-1133">Transmembrane helix</keyword>
<keyword evidence="1" id="KW-0472">Membrane</keyword>
<evidence type="ECO:0000256" key="1">
    <source>
        <dbReference type="SAM" id="Phobius"/>
    </source>
</evidence>
<evidence type="ECO:0008006" key="4">
    <source>
        <dbReference type="Google" id="ProtNLM"/>
    </source>
</evidence>